<gene>
    <name evidence="5" type="ORF">GCM10011578_025580</name>
</gene>
<accession>A0A917XB02</accession>
<comment type="caution">
    <text evidence="5">The sequence shown here is derived from an EMBL/GenBank/DDBJ whole genome shotgun (WGS) entry which is preliminary data.</text>
</comment>
<sequence length="191" mass="21143">MILRKIKESLLLPGVILRPIAVGDAKELCSAYVGNRRHLEPWEPVRPESFFTVEGQTERIEGLLGQAVDGLVAPLLMESEEDRRIVGAITLSGISLGPFCSSYVGYWVAGDQQGRGLATAALERVCEIARDVLGLHRIEASTLIENTTSQRVLKKCGFETIGDAPQYLHINGEWRDSRLFQRILHDHAPAL</sequence>
<dbReference type="GO" id="GO:0008999">
    <property type="term" value="F:protein-N-terminal-alanine acetyltransferase activity"/>
    <property type="evidence" value="ECO:0007669"/>
    <property type="project" value="TreeGrafter"/>
</dbReference>
<dbReference type="AlphaFoldDB" id="A0A917XB02"/>
<protein>
    <recommendedName>
        <fullName evidence="4">N-acetyltransferase domain-containing protein</fullName>
    </recommendedName>
</protein>
<dbReference type="Pfam" id="PF13302">
    <property type="entry name" value="Acetyltransf_3"/>
    <property type="match status" value="1"/>
</dbReference>
<evidence type="ECO:0000259" key="4">
    <source>
        <dbReference type="PROSITE" id="PS51186"/>
    </source>
</evidence>
<dbReference type="GO" id="GO:0005737">
    <property type="term" value="C:cytoplasm"/>
    <property type="evidence" value="ECO:0007669"/>
    <property type="project" value="TreeGrafter"/>
</dbReference>
<reference evidence="5" key="1">
    <citation type="journal article" date="2014" name="Int. J. Syst. Evol. Microbiol.">
        <title>Complete genome sequence of Corynebacterium casei LMG S-19264T (=DSM 44701T), isolated from a smear-ripened cheese.</title>
        <authorList>
            <consortium name="US DOE Joint Genome Institute (JGI-PGF)"/>
            <person name="Walter F."/>
            <person name="Albersmeier A."/>
            <person name="Kalinowski J."/>
            <person name="Ruckert C."/>
        </authorList>
    </citation>
    <scope>NUCLEOTIDE SEQUENCE</scope>
    <source>
        <strain evidence="5">CGMCC 4.7110</strain>
    </source>
</reference>
<dbReference type="SUPFAM" id="SSF55729">
    <property type="entry name" value="Acyl-CoA N-acyltransferases (Nat)"/>
    <property type="match status" value="1"/>
</dbReference>
<dbReference type="PANTHER" id="PTHR43792:SF8">
    <property type="entry name" value="[RIBOSOMAL PROTEIN US5]-ALANINE N-ACETYLTRANSFERASE"/>
    <property type="match status" value="1"/>
</dbReference>
<evidence type="ECO:0000256" key="1">
    <source>
        <dbReference type="ARBA" id="ARBA00022679"/>
    </source>
</evidence>
<name>A0A917XB02_9ACTN</name>
<organism evidence="5 6">
    <name type="scientific">Streptomyces fuscichromogenes</name>
    <dbReference type="NCBI Taxonomy" id="1324013"/>
    <lineage>
        <taxon>Bacteria</taxon>
        <taxon>Bacillati</taxon>
        <taxon>Actinomycetota</taxon>
        <taxon>Actinomycetes</taxon>
        <taxon>Kitasatosporales</taxon>
        <taxon>Streptomycetaceae</taxon>
        <taxon>Streptomyces</taxon>
    </lineage>
</organism>
<dbReference type="CDD" id="cd04301">
    <property type="entry name" value="NAT_SF"/>
    <property type="match status" value="1"/>
</dbReference>
<dbReference type="InterPro" id="IPR051531">
    <property type="entry name" value="N-acetyltransferase"/>
</dbReference>
<evidence type="ECO:0000256" key="2">
    <source>
        <dbReference type="ARBA" id="ARBA00023315"/>
    </source>
</evidence>
<dbReference type="PROSITE" id="PS51186">
    <property type="entry name" value="GNAT"/>
    <property type="match status" value="1"/>
</dbReference>
<reference evidence="5" key="2">
    <citation type="submission" date="2020-09" db="EMBL/GenBank/DDBJ databases">
        <authorList>
            <person name="Sun Q."/>
            <person name="Zhou Y."/>
        </authorList>
    </citation>
    <scope>NUCLEOTIDE SEQUENCE</scope>
    <source>
        <strain evidence="5">CGMCC 4.7110</strain>
    </source>
</reference>
<dbReference type="InterPro" id="IPR016181">
    <property type="entry name" value="Acyl_CoA_acyltransferase"/>
</dbReference>
<comment type="similarity">
    <text evidence="3">Belongs to the acetyltransferase family. RimJ subfamily.</text>
</comment>
<dbReference type="Proteomes" id="UP000653411">
    <property type="component" value="Unassembled WGS sequence"/>
</dbReference>
<feature type="domain" description="N-acetyltransferase" evidence="4">
    <location>
        <begin position="15"/>
        <end position="181"/>
    </location>
</feature>
<keyword evidence="6" id="KW-1185">Reference proteome</keyword>
<evidence type="ECO:0000313" key="5">
    <source>
        <dbReference type="EMBL" id="GGN02935.1"/>
    </source>
</evidence>
<evidence type="ECO:0000313" key="6">
    <source>
        <dbReference type="Proteomes" id="UP000653411"/>
    </source>
</evidence>
<dbReference type="InterPro" id="IPR000182">
    <property type="entry name" value="GNAT_dom"/>
</dbReference>
<dbReference type="RefSeq" id="WP_189262786.1">
    <property type="nucleotide sequence ID" value="NZ_BMML01000005.1"/>
</dbReference>
<dbReference type="EMBL" id="BMML01000005">
    <property type="protein sequence ID" value="GGN02935.1"/>
    <property type="molecule type" value="Genomic_DNA"/>
</dbReference>
<evidence type="ECO:0000256" key="3">
    <source>
        <dbReference type="ARBA" id="ARBA00038502"/>
    </source>
</evidence>
<keyword evidence="2" id="KW-0012">Acyltransferase</keyword>
<dbReference type="PANTHER" id="PTHR43792">
    <property type="entry name" value="GNAT FAMILY, PUTATIVE (AFU_ORTHOLOGUE AFUA_3G00765)-RELATED-RELATED"/>
    <property type="match status" value="1"/>
</dbReference>
<dbReference type="Gene3D" id="3.40.630.30">
    <property type="match status" value="1"/>
</dbReference>
<proteinExistence type="inferred from homology"/>
<keyword evidence="1" id="KW-0808">Transferase</keyword>